<dbReference type="RefSeq" id="WP_196262731.1">
    <property type="nucleotide sequence ID" value="NZ_JADQDN010000002.1"/>
</dbReference>
<gene>
    <name evidence="6" type="ORF">I2H36_04750</name>
</gene>
<comment type="caution">
    <text evidence="6">The sequence shown here is derived from an EMBL/GenBank/DDBJ whole genome shotgun (WGS) entry which is preliminary data.</text>
</comment>
<evidence type="ECO:0000256" key="3">
    <source>
        <dbReference type="ARBA" id="ARBA00022679"/>
    </source>
</evidence>
<dbReference type="Pfam" id="PF02709">
    <property type="entry name" value="Glyco_transf_7C"/>
    <property type="match status" value="1"/>
</dbReference>
<dbReference type="Pfam" id="PF00535">
    <property type="entry name" value="Glycos_transf_2"/>
    <property type="match status" value="2"/>
</dbReference>
<evidence type="ECO:0000256" key="1">
    <source>
        <dbReference type="ARBA" id="ARBA00006739"/>
    </source>
</evidence>
<feature type="domain" description="Glycosyltransferase 2-like" evidence="4">
    <location>
        <begin position="18"/>
        <end position="133"/>
    </location>
</feature>
<evidence type="ECO:0000259" key="4">
    <source>
        <dbReference type="Pfam" id="PF00535"/>
    </source>
</evidence>
<dbReference type="InterPro" id="IPR050834">
    <property type="entry name" value="Glycosyltransf_2"/>
</dbReference>
<dbReference type="SUPFAM" id="SSF53448">
    <property type="entry name" value="Nucleotide-diphospho-sugar transferases"/>
    <property type="match status" value="2"/>
</dbReference>
<dbReference type="EMBL" id="JADQDN010000002">
    <property type="protein sequence ID" value="MBF9195338.1"/>
    <property type="molecule type" value="Genomic_DNA"/>
</dbReference>
<evidence type="ECO:0000313" key="7">
    <source>
        <dbReference type="Proteomes" id="UP000611708"/>
    </source>
</evidence>
<proteinExistence type="inferred from homology"/>
<evidence type="ECO:0000259" key="5">
    <source>
        <dbReference type="Pfam" id="PF02709"/>
    </source>
</evidence>
<feature type="domain" description="Galactosyltransferase C-terminal" evidence="5">
    <location>
        <begin position="163"/>
        <end position="202"/>
    </location>
</feature>
<dbReference type="InterPro" id="IPR001173">
    <property type="entry name" value="Glyco_trans_2-like"/>
</dbReference>
<dbReference type="Proteomes" id="UP000611708">
    <property type="component" value="Unassembled WGS sequence"/>
</dbReference>
<keyword evidence="7" id="KW-1185">Reference proteome</keyword>
<comment type="similarity">
    <text evidence="1">Belongs to the glycosyltransferase 2 family.</text>
</comment>
<dbReference type="Gene3D" id="3.90.550.10">
    <property type="entry name" value="Spore Coat Polysaccharide Biosynthesis Protein SpsA, Chain A"/>
    <property type="match status" value="2"/>
</dbReference>
<name>A0ABS0HPD0_9HYPH</name>
<dbReference type="InterPro" id="IPR029044">
    <property type="entry name" value="Nucleotide-diphossugar_trans"/>
</dbReference>
<accession>A0ABS0HPD0</accession>
<dbReference type="PANTHER" id="PTHR43685:SF5">
    <property type="entry name" value="GLYCOSYLTRANSFERASE EPSE-RELATED"/>
    <property type="match status" value="1"/>
</dbReference>
<keyword evidence="3" id="KW-0808">Transferase</keyword>
<dbReference type="PANTHER" id="PTHR43685">
    <property type="entry name" value="GLYCOSYLTRANSFERASE"/>
    <property type="match status" value="1"/>
</dbReference>
<dbReference type="CDD" id="cd00761">
    <property type="entry name" value="Glyco_tranf_GTA_type"/>
    <property type="match status" value="1"/>
</dbReference>
<dbReference type="InterPro" id="IPR027791">
    <property type="entry name" value="Galactosyl_T_C"/>
</dbReference>
<reference evidence="6 7" key="1">
    <citation type="submission" date="2020-11" db="EMBL/GenBank/DDBJ databases">
        <authorList>
            <person name="Kim M.K."/>
        </authorList>
    </citation>
    <scope>NUCLEOTIDE SEQUENCE [LARGE SCALE GENOMIC DNA]</scope>
    <source>
        <strain evidence="6 7">BT290</strain>
    </source>
</reference>
<feature type="domain" description="Glycosyltransferase 2-like" evidence="4">
    <location>
        <begin position="267"/>
        <end position="385"/>
    </location>
</feature>
<organism evidence="6 7">
    <name type="scientific">Microvirga terrestris</name>
    <dbReference type="NCBI Taxonomy" id="2791024"/>
    <lineage>
        <taxon>Bacteria</taxon>
        <taxon>Pseudomonadati</taxon>
        <taxon>Pseudomonadota</taxon>
        <taxon>Alphaproteobacteria</taxon>
        <taxon>Hyphomicrobiales</taxon>
        <taxon>Methylobacteriaceae</taxon>
        <taxon>Microvirga</taxon>
    </lineage>
</organism>
<sequence length="689" mass="76030">MTNPIKSSEPADVPPPLSIVIGIRNWGLDRLQIALRSHRASDIHDLEIVISDYGSANCDDVFRIAETYDCKYIYSKAEVWSRSAALNAGIAKASSDNILTTDADIIFAPKSHGILLENLRQMPDSVQIIQCRDLPEGFGSDNLSQFDWHQLFQVSSIRPRWGMGGSATFKRDIFARIHGFDERMTVWGGEDNDFVQRARRSGAILNWIGDPEALIYHIWHAPDSRGTSSAGVKVVESNKKILQEDRTMVRNLSRSYRSATSSVPTVSIVIATKNQPDLLRESVSSCLRQTFEDFEIIVVDDGSTPELRPSLDDLDDPRLKVLLLKDSRGLAFARNYANAMARGEFIAIHDDDNLMLPQRLDRQLSAIVDDCAGSYGGYIDFDETGALTSNPGRTTFDFASMMFRSPLAHGTVLIRRRVLEFYRYNDNFGANSSHDLLTRIARGGVSLAHCGRHVVLRRRHTHKSAEAHSSLQKSVSGISKTMARSALSANLDQQYLKASRANPEADIPLCDFIEAAGHLPSRLMSKRMKIEFGENLPVSRNISAMLASILSDYREINIAFGTTAHKGIKAVTITAPDEASRGKIMSALSGAGPVKGVNEIMLPTVYPNLTMLEAAFKAKTHAERADIDVGTDIEGVLHVLEKHSSCCFLSVNEESGYRLGLPPLDGPVKALLCAKLRRFGPNECLDAGE</sequence>
<protein>
    <submittedName>
        <fullName evidence="6">Glycosyltransferase</fullName>
    </submittedName>
</protein>
<evidence type="ECO:0000256" key="2">
    <source>
        <dbReference type="ARBA" id="ARBA00022676"/>
    </source>
</evidence>
<keyword evidence="2" id="KW-0328">Glycosyltransferase</keyword>
<evidence type="ECO:0000313" key="6">
    <source>
        <dbReference type="EMBL" id="MBF9195338.1"/>
    </source>
</evidence>